<sequence length="706" mass="78810">DDDTNVTATLPLRLVVKHASELRGELEGGLASTPTAPWRGIIPQLFSRLSHPEPYVRESVRGLLSRLAGDYPPPHRVPGRGRALPEPPGGSYAALVDTLAAEDGQTITQGVSVAEWASAHQIGVCGEKARAGEPSDPELNPQPCPEEHTSSEVRSLVQELRRITLLWDELWLSALNVHSAEAHRRIRTLEEEVGRVRNNPSLSPAQRESLIRDKHAVFLCPTLRVLEQLQSLVSREAETPHELWFKDTLGPLIEETLSALREPADPSRPQASWAALRRLHLRLQRRPHDEGPQLLMERVSPALAQLRDSRVPMPGCSGDVRIAAVQSSIAVLPTKTKPKKLGFQGSDGRKYTFLFKGMEDLHLDERIMQLLSICNNLLARGGGGGGNVGSVAPRARHYAVTPLGSRSGLIQWLDGVTPLFALYKRWQQREAAPALRPSELFYGKLTPLLKEQGITNLDNRREWPVSVLVQTLRELMDETPRDLVARELWCASASAAHWWQTTCSFNRSTAVMSIVGYVIGLGDRHLDNVLLDLRSGEVVHIDYNVCFEKGKNLRVPEKVPFRMTPNIKAALGVTGVEGQFRLACEQACPPEMVDRILDVVSMSSYAFNKSRMITFEDERSLGMKVDFLKSGYQRACVAAYDVEMDGASELCRRLEPFARLRKIRNLLVESDLQQNRRLLHPPPLLEHHQNRDSRQQDTFMTSPGGN</sequence>
<gene>
    <name evidence="1" type="ORF">HPB47_014349</name>
</gene>
<feature type="non-terminal residue" evidence="1">
    <location>
        <position position="1"/>
    </location>
</feature>
<dbReference type="Proteomes" id="UP000805193">
    <property type="component" value="Unassembled WGS sequence"/>
</dbReference>
<evidence type="ECO:0000313" key="1">
    <source>
        <dbReference type="EMBL" id="KAG0443952.1"/>
    </source>
</evidence>
<comment type="caution">
    <text evidence="1">The sequence shown here is derived from an EMBL/GenBank/DDBJ whole genome shotgun (WGS) entry which is preliminary data.</text>
</comment>
<keyword evidence="2" id="KW-1185">Reference proteome</keyword>
<accession>A0AC60QWF4</accession>
<dbReference type="EMBL" id="JABSTQ010002697">
    <property type="protein sequence ID" value="KAG0443952.1"/>
    <property type="molecule type" value="Genomic_DNA"/>
</dbReference>
<reference evidence="1 2" key="1">
    <citation type="journal article" date="2020" name="Cell">
        <title>Large-Scale Comparative Analyses of Tick Genomes Elucidate Their Genetic Diversity and Vector Capacities.</title>
        <authorList>
            <consortium name="Tick Genome and Microbiome Consortium (TIGMIC)"/>
            <person name="Jia N."/>
            <person name="Wang J."/>
            <person name="Shi W."/>
            <person name="Du L."/>
            <person name="Sun Y."/>
            <person name="Zhan W."/>
            <person name="Jiang J.F."/>
            <person name="Wang Q."/>
            <person name="Zhang B."/>
            <person name="Ji P."/>
            <person name="Bell-Sakyi L."/>
            <person name="Cui X.M."/>
            <person name="Yuan T.T."/>
            <person name="Jiang B.G."/>
            <person name="Yang W.F."/>
            <person name="Lam T.T."/>
            <person name="Chang Q.C."/>
            <person name="Ding S.J."/>
            <person name="Wang X.J."/>
            <person name="Zhu J.G."/>
            <person name="Ruan X.D."/>
            <person name="Zhao L."/>
            <person name="Wei J.T."/>
            <person name="Ye R.Z."/>
            <person name="Que T.C."/>
            <person name="Du C.H."/>
            <person name="Zhou Y.H."/>
            <person name="Cheng J.X."/>
            <person name="Dai P.F."/>
            <person name="Guo W.B."/>
            <person name="Han X.H."/>
            <person name="Huang E.J."/>
            <person name="Li L.F."/>
            <person name="Wei W."/>
            <person name="Gao Y.C."/>
            <person name="Liu J.Z."/>
            <person name="Shao H.Z."/>
            <person name="Wang X."/>
            <person name="Wang C.C."/>
            <person name="Yang T.C."/>
            <person name="Huo Q.B."/>
            <person name="Li W."/>
            <person name="Chen H.Y."/>
            <person name="Chen S.E."/>
            <person name="Zhou L.G."/>
            <person name="Ni X.B."/>
            <person name="Tian J.H."/>
            <person name="Sheng Y."/>
            <person name="Liu T."/>
            <person name="Pan Y.S."/>
            <person name="Xia L.Y."/>
            <person name="Li J."/>
            <person name="Zhao F."/>
            <person name="Cao W.C."/>
        </authorList>
    </citation>
    <scope>NUCLEOTIDE SEQUENCE [LARGE SCALE GENOMIC DNA]</scope>
    <source>
        <strain evidence="1">Iper-2018</strain>
    </source>
</reference>
<name>A0AC60QWF4_IXOPE</name>
<organism evidence="1 2">
    <name type="scientific">Ixodes persulcatus</name>
    <name type="common">Taiga tick</name>
    <dbReference type="NCBI Taxonomy" id="34615"/>
    <lineage>
        <taxon>Eukaryota</taxon>
        <taxon>Metazoa</taxon>
        <taxon>Ecdysozoa</taxon>
        <taxon>Arthropoda</taxon>
        <taxon>Chelicerata</taxon>
        <taxon>Arachnida</taxon>
        <taxon>Acari</taxon>
        <taxon>Parasitiformes</taxon>
        <taxon>Ixodida</taxon>
        <taxon>Ixodoidea</taxon>
        <taxon>Ixodidae</taxon>
        <taxon>Ixodinae</taxon>
        <taxon>Ixodes</taxon>
    </lineage>
</organism>
<proteinExistence type="predicted"/>
<protein>
    <submittedName>
        <fullName evidence="1">Uncharacterized protein</fullName>
    </submittedName>
</protein>
<evidence type="ECO:0000313" key="2">
    <source>
        <dbReference type="Proteomes" id="UP000805193"/>
    </source>
</evidence>